<accession>W1PY95</accession>
<name>W1PY95_AMBTC</name>
<dbReference type="HOGENOM" id="CLU_1079036_0_0_1"/>
<evidence type="ECO:0000313" key="1">
    <source>
        <dbReference type="EMBL" id="ERN13034.1"/>
    </source>
</evidence>
<dbReference type="AlphaFoldDB" id="W1PY95"/>
<evidence type="ECO:0008006" key="3">
    <source>
        <dbReference type="Google" id="ProtNLM"/>
    </source>
</evidence>
<reference evidence="2" key="1">
    <citation type="journal article" date="2013" name="Science">
        <title>The Amborella genome and the evolution of flowering plants.</title>
        <authorList>
            <consortium name="Amborella Genome Project"/>
        </authorList>
    </citation>
    <scope>NUCLEOTIDE SEQUENCE [LARGE SCALE GENOMIC DNA]</scope>
</reference>
<gene>
    <name evidence="1" type="ORF">AMTR_s00040p00108040</name>
</gene>
<proteinExistence type="predicted"/>
<organism evidence="1 2">
    <name type="scientific">Amborella trichopoda</name>
    <dbReference type="NCBI Taxonomy" id="13333"/>
    <lineage>
        <taxon>Eukaryota</taxon>
        <taxon>Viridiplantae</taxon>
        <taxon>Streptophyta</taxon>
        <taxon>Embryophyta</taxon>
        <taxon>Tracheophyta</taxon>
        <taxon>Spermatophyta</taxon>
        <taxon>Magnoliopsida</taxon>
        <taxon>Amborellales</taxon>
        <taxon>Amborellaceae</taxon>
        <taxon>Amborella</taxon>
    </lineage>
</organism>
<keyword evidence="2" id="KW-1185">Reference proteome</keyword>
<dbReference type="Gramene" id="ERN13034">
    <property type="protein sequence ID" value="ERN13034"/>
    <property type="gene ID" value="AMTR_s00040p00108040"/>
</dbReference>
<dbReference type="Proteomes" id="UP000017836">
    <property type="component" value="Unassembled WGS sequence"/>
</dbReference>
<sequence>MDPDKCPVSIRFSWHVTVDQALLLHHEAIQAVHISKHASHSDLDHWIRFLVSRGDLQEFSINFDQLHHYKNLASTSISFTVTKFPLVCFHATLWCRSTCIRASLNPRLISSGSNLSSSSLYKMCHQLPISQVPLSAKCDDALEIIVFRSSRLEYLKVEDCDGLYHIKIHSPNLLVLHLSSAFSDIFQLEERKYIVGIEHDMPLIGFLLSNIKVSDAFMVGFEKYSSWKILNQLVSIPRGSPRAKVVLKHPYPSPRLNG</sequence>
<protein>
    <recommendedName>
        <fullName evidence="3">FBD domain-containing protein</fullName>
    </recommendedName>
</protein>
<evidence type="ECO:0000313" key="2">
    <source>
        <dbReference type="Proteomes" id="UP000017836"/>
    </source>
</evidence>
<dbReference type="EMBL" id="KI392591">
    <property type="protein sequence ID" value="ERN13034.1"/>
    <property type="molecule type" value="Genomic_DNA"/>
</dbReference>